<dbReference type="Gene3D" id="1.20.1250.20">
    <property type="entry name" value="MFS general substrate transporter like domains"/>
    <property type="match status" value="1"/>
</dbReference>
<dbReference type="InterPro" id="IPR020846">
    <property type="entry name" value="MFS_dom"/>
</dbReference>
<dbReference type="CDD" id="cd17503">
    <property type="entry name" value="MFS_LmrB_MDR_like"/>
    <property type="match status" value="1"/>
</dbReference>
<evidence type="ECO:0000259" key="9">
    <source>
        <dbReference type="PROSITE" id="PS50850"/>
    </source>
</evidence>
<keyword evidence="7 8" id="KW-0472">Membrane</keyword>
<feature type="transmembrane region" description="Helical" evidence="8">
    <location>
        <begin position="172"/>
        <end position="191"/>
    </location>
</feature>
<sequence length="525" mass="57047">MDTMSEPNPKAALIIFVAVMASLLEIIDTSIVNVALPTMMGNLGATLEDISMVITGYAIANAVILPLSAWLGERFGRRNYYLGCIGIFTITSVACGLAPNLEFLIIFRILQGLAGGALLPTSQTLIYEQFPKEKAGIAGAIFGMSVMVGPALGPVMGGYLTDNFGWRSIFNINLPLGLIALFIGMTCIYDSKKEEGQAAQKSGFDTLGLILLVAGIGCLQYALERGETDDWFSSRAITICIITSLISLPSFVWWELKVKNPIVNVRLFKEQIVVNGILLMGLLGFYLYGVLFVLPVFVSRVFNYTATQTGTLFIPGSLVTMALMPLIGKLMVSGVSVKKLIFVGITGLMVCLWTMTALSPLSSKSDILIALYTRGFALAFLFVPINSGILSQFKGRAMGEVSGLLNLSRQIGGSIGIALVGTLLTMRGHQNYVDMAAKVSLLNTNTQQIYYQTEAGISKKMVTGVGMLKADKAALTSLKHRLDGQVFMMSFNQLMWIIMIIFSFAYIPWYFLKLRVKPTGVIDAH</sequence>
<feature type="transmembrane region" description="Helical" evidence="8">
    <location>
        <begin position="277"/>
        <end position="298"/>
    </location>
</feature>
<dbReference type="PANTHER" id="PTHR42718">
    <property type="entry name" value="MAJOR FACILITATOR SUPERFAMILY MULTIDRUG TRANSPORTER MFSC"/>
    <property type="match status" value="1"/>
</dbReference>
<feature type="transmembrane region" description="Helical" evidence="8">
    <location>
        <begin position="367"/>
        <end position="390"/>
    </location>
</feature>
<feature type="transmembrane region" description="Helical" evidence="8">
    <location>
        <begin position="12"/>
        <end position="32"/>
    </location>
</feature>
<evidence type="ECO:0000256" key="1">
    <source>
        <dbReference type="ARBA" id="ARBA00004651"/>
    </source>
</evidence>
<feature type="transmembrane region" description="Helical" evidence="8">
    <location>
        <begin position="411"/>
        <end position="429"/>
    </location>
</feature>
<dbReference type="Gene3D" id="1.20.1720.10">
    <property type="entry name" value="Multidrug resistance protein D"/>
    <property type="match status" value="1"/>
</dbReference>
<dbReference type="InterPro" id="IPR004638">
    <property type="entry name" value="EmrB-like"/>
</dbReference>
<dbReference type="EMBL" id="JAYGJQ010000002">
    <property type="protein sequence ID" value="MEA9357710.1"/>
    <property type="molecule type" value="Genomic_DNA"/>
</dbReference>
<dbReference type="InterPro" id="IPR036259">
    <property type="entry name" value="MFS_trans_sf"/>
</dbReference>
<feature type="domain" description="Major facilitator superfamily (MFS) profile" evidence="9">
    <location>
        <begin position="14"/>
        <end position="517"/>
    </location>
</feature>
<dbReference type="PRINTS" id="PR01036">
    <property type="entry name" value="TCRTETB"/>
</dbReference>
<feature type="transmembrane region" description="Helical" evidence="8">
    <location>
        <begin position="494"/>
        <end position="512"/>
    </location>
</feature>
<comment type="caution">
    <text evidence="10">The sequence shown here is derived from an EMBL/GenBank/DDBJ whole genome shotgun (WGS) entry which is preliminary data.</text>
</comment>
<feature type="transmembrane region" description="Helical" evidence="8">
    <location>
        <begin position="310"/>
        <end position="328"/>
    </location>
</feature>
<feature type="transmembrane region" description="Helical" evidence="8">
    <location>
        <begin position="203"/>
        <end position="223"/>
    </location>
</feature>
<evidence type="ECO:0000256" key="7">
    <source>
        <dbReference type="ARBA" id="ARBA00023136"/>
    </source>
</evidence>
<feature type="transmembrane region" description="Helical" evidence="8">
    <location>
        <begin position="340"/>
        <end position="361"/>
    </location>
</feature>
<feature type="transmembrane region" description="Helical" evidence="8">
    <location>
        <begin position="52"/>
        <end position="72"/>
    </location>
</feature>
<comment type="similarity">
    <text evidence="2">Belongs to the major facilitator superfamily. EmrB family.</text>
</comment>
<keyword evidence="6 8" id="KW-1133">Transmembrane helix</keyword>
<dbReference type="SUPFAM" id="SSF103473">
    <property type="entry name" value="MFS general substrate transporter"/>
    <property type="match status" value="1"/>
</dbReference>
<feature type="transmembrane region" description="Helical" evidence="8">
    <location>
        <begin position="105"/>
        <end position="127"/>
    </location>
</feature>
<name>A0ABU5W0B7_9BACT</name>
<feature type="transmembrane region" description="Helical" evidence="8">
    <location>
        <begin position="235"/>
        <end position="256"/>
    </location>
</feature>
<evidence type="ECO:0000256" key="6">
    <source>
        <dbReference type="ARBA" id="ARBA00022989"/>
    </source>
</evidence>
<evidence type="ECO:0000256" key="2">
    <source>
        <dbReference type="ARBA" id="ARBA00008537"/>
    </source>
</evidence>
<dbReference type="Pfam" id="PF07690">
    <property type="entry name" value="MFS_1"/>
    <property type="match status" value="1"/>
</dbReference>
<comment type="subcellular location">
    <subcellularLocation>
        <location evidence="1">Cell membrane</location>
        <topology evidence="1">Multi-pass membrane protein</topology>
    </subcellularLocation>
</comment>
<dbReference type="NCBIfam" id="TIGR00711">
    <property type="entry name" value="efflux_EmrB"/>
    <property type="match status" value="1"/>
</dbReference>
<evidence type="ECO:0000256" key="8">
    <source>
        <dbReference type="SAM" id="Phobius"/>
    </source>
</evidence>
<feature type="transmembrane region" description="Helical" evidence="8">
    <location>
        <begin position="139"/>
        <end position="160"/>
    </location>
</feature>
<dbReference type="PROSITE" id="PS50850">
    <property type="entry name" value="MFS"/>
    <property type="match status" value="1"/>
</dbReference>
<proteinExistence type="inferred from homology"/>
<keyword evidence="4" id="KW-1003">Cell membrane</keyword>
<evidence type="ECO:0000313" key="10">
    <source>
        <dbReference type="EMBL" id="MEA9357710.1"/>
    </source>
</evidence>
<gene>
    <name evidence="10" type="ORF">SHI21_15880</name>
</gene>
<dbReference type="PANTHER" id="PTHR42718:SF9">
    <property type="entry name" value="MAJOR FACILITATOR SUPERFAMILY MULTIDRUG TRANSPORTER MFSC"/>
    <property type="match status" value="1"/>
</dbReference>
<protein>
    <submittedName>
        <fullName evidence="10">DHA2 family efflux MFS transporter permease subunit</fullName>
    </submittedName>
</protein>
<keyword evidence="5 8" id="KW-0812">Transmembrane</keyword>
<organism evidence="10 11">
    <name type="scientific">Bacteriovorax antarcticus</name>
    <dbReference type="NCBI Taxonomy" id="3088717"/>
    <lineage>
        <taxon>Bacteria</taxon>
        <taxon>Pseudomonadati</taxon>
        <taxon>Bdellovibrionota</taxon>
        <taxon>Bacteriovoracia</taxon>
        <taxon>Bacteriovoracales</taxon>
        <taxon>Bacteriovoracaceae</taxon>
        <taxon>Bacteriovorax</taxon>
    </lineage>
</organism>
<keyword evidence="11" id="KW-1185">Reference proteome</keyword>
<reference evidence="10 11" key="1">
    <citation type="submission" date="2023-11" db="EMBL/GenBank/DDBJ databases">
        <title>A Novel Polar Bacteriovorax (B. antarcticus) Isolated from the Biocrust in Antarctica.</title>
        <authorList>
            <person name="Mun W."/>
            <person name="Choi S.Y."/>
            <person name="Mitchell R.J."/>
        </authorList>
    </citation>
    <scope>NUCLEOTIDE SEQUENCE [LARGE SCALE GENOMIC DNA]</scope>
    <source>
        <strain evidence="10 11">PP10</strain>
    </source>
</reference>
<evidence type="ECO:0000256" key="3">
    <source>
        <dbReference type="ARBA" id="ARBA00022448"/>
    </source>
</evidence>
<feature type="transmembrane region" description="Helical" evidence="8">
    <location>
        <begin position="79"/>
        <end position="99"/>
    </location>
</feature>
<keyword evidence="3" id="KW-0813">Transport</keyword>
<dbReference type="InterPro" id="IPR011701">
    <property type="entry name" value="MFS"/>
</dbReference>
<dbReference type="Proteomes" id="UP001302274">
    <property type="component" value="Unassembled WGS sequence"/>
</dbReference>
<evidence type="ECO:0000256" key="4">
    <source>
        <dbReference type="ARBA" id="ARBA00022475"/>
    </source>
</evidence>
<evidence type="ECO:0000256" key="5">
    <source>
        <dbReference type="ARBA" id="ARBA00022692"/>
    </source>
</evidence>
<evidence type="ECO:0000313" key="11">
    <source>
        <dbReference type="Proteomes" id="UP001302274"/>
    </source>
</evidence>
<dbReference type="RefSeq" id="WP_323577842.1">
    <property type="nucleotide sequence ID" value="NZ_JAYGJQ010000002.1"/>
</dbReference>
<accession>A0ABU5W0B7</accession>